<keyword evidence="2" id="KW-1185">Reference proteome</keyword>
<evidence type="ECO:0008006" key="3">
    <source>
        <dbReference type="Google" id="ProtNLM"/>
    </source>
</evidence>
<gene>
    <name evidence="1" type="ORF">N1F79_22270</name>
</gene>
<dbReference type="Gene3D" id="3.40.390.10">
    <property type="entry name" value="Collagenase (Catalytic Domain)"/>
    <property type="match status" value="1"/>
</dbReference>
<accession>A0ABU7XYP3</accession>
<evidence type="ECO:0000313" key="1">
    <source>
        <dbReference type="EMBL" id="MEF3835867.1"/>
    </source>
</evidence>
<dbReference type="Proteomes" id="UP001337305">
    <property type="component" value="Unassembled WGS sequence"/>
</dbReference>
<evidence type="ECO:0000313" key="2">
    <source>
        <dbReference type="Proteomes" id="UP001337305"/>
    </source>
</evidence>
<dbReference type="SUPFAM" id="SSF55486">
    <property type="entry name" value="Metalloproteases ('zincins'), catalytic domain"/>
    <property type="match status" value="1"/>
</dbReference>
<name>A0ABU7XYP3_9FLAO</name>
<reference evidence="1 2" key="1">
    <citation type="submission" date="2022-09" db="EMBL/GenBank/DDBJ databases">
        <title>Genome sequencing of Flavivirga sp. MEBiC05379.</title>
        <authorList>
            <person name="Oh H.-M."/>
            <person name="Kwon K.K."/>
            <person name="Park M.J."/>
            <person name="Yang S.-H."/>
        </authorList>
    </citation>
    <scope>NUCLEOTIDE SEQUENCE [LARGE SCALE GENOMIC DNA]</scope>
    <source>
        <strain evidence="1 2">MEBiC05379</strain>
    </source>
</reference>
<dbReference type="EMBL" id="JAODOP010000004">
    <property type="protein sequence ID" value="MEF3835867.1"/>
    <property type="molecule type" value="Genomic_DNA"/>
</dbReference>
<organism evidence="1 2">
    <name type="scientific">Flavivirga spongiicola</name>
    <dbReference type="NCBI Taxonomy" id="421621"/>
    <lineage>
        <taxon>Bacteria</taxon>
        <taxon>Pseudomonadati</taxon>
        <taxon>Bacteroidota</taxon>
        <taxon>Flavobacteriia</taxon>
        <taxon>Flavobacteriales</taxon>
        <taxon>Flavobacteriaceae</taxon>
        <taxon>Flavivirga</taxon>
    </lineage>
</organism>
<comment type="caution">
    <text evidence="1">The sequence shown here is derived from an EMBL/GenBank/DDBJ whole genome shotgun (WGS) entry which is preliminary data.</text>
</comment>
<sequence length="198" mass="22822">MIDLILQVTHVAEFNPTKRWRQLIVDSLSQLGLNVEIKIKKIPNVKPKLKDFDLHILMNKTDEFKQQAILEQKWYINLLIVHSNRDGDYGSMFSNFGNRKRQGCAVFLNAIKANFNATKMQAVCARTSIHEIGHIFNFCHPSNPDSDNSVMIGTEMAKHKDNWLETSSFHFNRFDKATFLRTKFSISIPGKNIPFHCA</sequence>
<dbReference type="InterPro" id="IPR024079">
    <property type="entry name" value="MetalloPept_cat_dom_sf"/>
</dbReference>
<protein>
    <recommendedName>
        <fullName evidence="3">Peptidase M12B domain-containing protein</fullName>
    </recommendedName>
</protein>
<dbReference type="RefSeq" id="WP_303308144.1">
    <property type="nucleotide sequence ID" value="NZ_JAODOP010000004.1"/>
</dbReference>
<proteinExistence type="predicted"/>